<keyword evidence="1" id="KW-0614">Plasmid</keyword>
<sequence>MAIDLDSVLDLVNSHARQAHALGQQAMEAHNASSREADEMARQRLLATRETCLRLGELYARIAGVYATLAAASK</sequence>
<name>I1D8E9_9PSEU</name>
<keyword evidence="2" id="KW-1185">Reference proteome</keyword>
<evidence type="ECO:0000313" key="1">
    <source>
        <dbReference type="EMBL" id="EIF01224.1"/>
    </source>
</evidence>
<dbReference type="RefSeq" id="WP_005467142.1">
    <property type="nucleotide sequence ID" value="NZ_CM001485.1"/>
</dbReference>
<organism evidence="1 2">
    <name type="scientific">Saccharomonospora glauca K62</name>
    <dbReference type="NCBI Taxonomy" id="928724"/>
    <lineage>
        <taxon>Bacteria</taxon>
        <taxon>Bacillati</taxon>
        <taxon>Actinomycetota</taxon>
        <taxon>Actinomycetes</taxon>
        <taxon>Pseudonocardiales</taxon>
        <taxon>Pseudonocardiaceae</taxon>
        <taxon>Saccharomonospora</taxon>
    </lineage>
</organism>
<accession>I1D8E9</accession>
<reference evidence="2" key="2">
    <citation type="submission" date="2012-01" db="EMBL/GenBank/DDBJ databases">
        <title>Noncontiguous Finished sequence of chromosome of Saccharomonospora glauca K62.</title>
        <authorList>
            <consortium name="US DOE Joint Genome Institute"/>
            <person name="Lucas S."/>
            <person name="Han J."/>
            <person name="Lapidus A."/>
            <person name="Cheng J.-F."/>
            <person name="Goodwin L."/>
            <person name="Pitluck S."/>
            <person name="Peters L."/>
            <person name="Mikhailova N."/>
            <person name="Held B."/>
            <person name="Detter J.C."/>
            <person name="Han C."/>
            <person name="Tapia R."/>
            <person name="Land M."/>
            <person name="Hauser L."/>
            <person name="Kyrpides N."/>
            <person name="Ivanova N."/>
            <person name="Pagani I."/>
            <person name="Brambilla E.-M."/>
            <person name="Klenk H.-P."/>
            <person name="Woyke T."/>
        </authorList>
    </citation>
    <scope>NUCLEOTIDE SEQUENCE [LARGE SCALE GENOMIC DNA]</scope>
    <source>
        <strain evidence="2">K62</strain>
        <plasmid evidence="2">pSACGL01</plasmid>
    </source>
</reference>
<proteinExistence type="predicted"/>
<geneLocation type="plasmid" evidence="1 2">
    <name>pSACGL01</name>
</geneLocation>
<dbReference type="AlphaFoldDB" id="I1D8E9"/>
<gene>
    <name evidence="1" type="ORF">SacglDRAFT_00010</name>
</gene>
<dbReference type="EMBL" id="CM001485">
    <property type="protein sequence ID" value="EIF01224.1"/>
    <property type="molecule type" value="Genomic_DNA"/>
</dbReference>
<reference evidence="1 2" key="1">
    <citation type="submission" date="2011-09" db="EMBL/GenBank/DDBJ databases">
        <authorList>
            <consortium name="US DOE Joint Genome Institute (JGI-PGF)"/>
            <person name="Lucas S."/>
            <person name="Han J."/>
            <person name="Lapidus A."/>
            <person name="Cheng J.-F."/>
            <person name="Goodwin L."/>
            <person name="Pitluck S."/>
            <person name="Peters L."/>
            <person name="Land M.L."/>
            <person name="Hauser L."/>
            <person name="Brambilla E."/>
            <person name="Klenk H.-P."/>
            <person name="Woyke T.J."/>
        </authorList>
    </citation>
    <scope>NUCLEOTIDE SEQUENCE [LARGE SCALE GENOMIC DNA]</scope>
    <source>
        <strain evidence="1 2">K62</strain>
        <plasmid evidence="1 2">pSACGL01</plasmid>
    </source>
</reference>
<dbReference type="Proteomes" id="UP000005087">
    <property type="component" value="Plasmid pSACGL01"/>
</dbReference>
<evidence type="ECO:0000313" key="2">
    <source>
        <dbReference type="Proteomes" id="UP000005087"/>
    </source>
</evidence>
<protein>
    <submittedName>
        <fullName evidence="1">Uncharacterized protein</fullName>
    </submittedName>
</protein>
<dbReference type="HOGENOM" id="CLU_2685632_0_0_11"/>